<protein>
    <submittedName>
        <fullName evidence="1">Uncharacterized protein</fullName>
    </submittedName>
</protein>
<reference evidence="1" key="1">
    <citation type="submission" date="2020-07" db="EMBL/GenBank/DDBJ databases">
        <title>Complete genome sequence of Klebsiella aerogenes phage Solomon.</title>
        <authorList>
            <person name="Hudson A.T."/>
            <person name="Clark J.D."/>
            <person name="Gill J."/>
            <person name="Liu M."/>
        </authorList>
    </citation>
    <scope>NUCLEOTIDE SEQUENCE</scope>
</reference>
<evidence type="ECO:0000313" key="2">
    <source>
        <dbReference type="Proteomes" id="UP000663313"/>
    </source>
</evidence>
<sequence>MEQLESFTEYLHIVVTLLDKYGFIGTNEEKLAFADSIDGTYQEFMDNGTPRSDWPAILERELLEFRAREGAEFFAKQH</sequence>
<evidence type="ECO:0000313" key="1">
    <source>
        <dbReference type="EMBL" id="QPB09492.1"/>
    </source>
</evidence>
<proteinExistence type="predicted"/>
<accession>A0A873WKG0</accession>
<keyword evidence="2" id="KW-1185">Reference proteome</keyword>
<name>A0A873WKG0_9CAUD</name>
<dbReference type="EMBL" id="MT701592">
    <property type="protein sequence ID" value="QPB09492.1"/>
    <property type="molecule type" value="Genomic_DNA"/>
</dbReference>
<dbReference type="Proteomes" id="UP000663313">
    <property type="component" value="Segment"/>
</dbReference>
<gene>
    <name evidence="1" type="ORF">CPT_Solomon_034</name>
</gene>
<organism evidence="1 2">
    <name type="scientific">Klebsiella phage Solomon</name>
    <dbReference type="NCBI Taxonomy" id="2767583"/>
    <lineage>
        <taxon>Viruses</taxon>
        <taxon>Duplodnaviria</taxon>
        <taxon>Heunggongvirae</taxon>
        <taxon>Uroviricota</taxon>
        <taxon>Caudoviricetes</taxon>
        <taxon>Drexlerviridae</taxon>
        <taxon>Webervirus</taxon>
        <taxon>Webervirus solomon</taxon>
    </lineage>
</organism>